<feature type="region of interest" description="Disordered" evidence="1">
    <location>
        <begin position="59"/>
        <end position="83"/>
    </location>
</feature>
<comment type="caution">
    <text evidence="2">The sequence shown here is derived from an EMBL/GenBank/DDBJ whole genome shotgun (WGS) entry which is preliminary data.</text>
</comment>
<keyword evidence="3" id="KW-1185">Reference proteome</keyword>
<sequence>MAAVGEGEDFLSLVSVEEKDSIPENLRRKLQDVWELKTREITNLKVDVEKLKLNSDNEFAHLRTPSPPSPISSNMLRGLGESH</sequence>
<accession>A0A5B7I4J3</accession>
<organism evidence="2 3">
    <name type="scientific">Portunus trituberculatus</name>
    <name type="common">Swimming crab</name>
    <name type="synonym">Neptunus trituberculatus</name>
    <dbReference type="NCBI Taxonomy" id="210409"/>
    <lineage>
        <taxon>Eukaryota</taxon>
        <taxon>Metazoa</taxon>
        <taxon>Ecdysozoa</taxon>
        <taxon>Arthropoda</taxon>
        <taxon>Crustacea</taxon>
        <taxon>Multicrustacea</taxon>
        <taxon>Malacostraca</taxon>
        <taxon>Eumalacostraca</taxon>
        <taxon>Eucarida</taxon>
        <taxon>Decapoda</taxon>
        <taxon>Pleocyemata</taxon>
        <taxon>Brachyura</taxon>
        <taxon>Eubrachyura</taxon>
        <taxon>Portunoidea</taxon>
        <taxon>Portunidae</taxon>
        <taxon>Portuninae</taxon>
        <taxon>Portunus</taxon>
    </lineage>
</organism>
<proteinExistence type="predicted"/>
<evidence type="ECO:0000313" key="2">
    <source>
        <dbReference type="EMBL" id="MPC80281.1"/>
    </source>
</evidence>
<name>A0A5B7I4J3_PORTR</name>
<protein>
    <submittedName>
        <fullName evidence="2">Uncharacterized protein</fullName>
    </submittedName>
</protein>
<evidence type="ECO:0000256" key="1">
    <source>
        <dbReference type="SAM" id="MobiDB-lite"/>
    </source>
</evidence>
<gene>
    <name evidence="2" type="ORF">E2C01_074857</name>
</gene>
<evidence type="ECO:0000313" key="3">
    <source>
        <dbReference type="Proteomes" id="UP000324222"/>
    </source>
</evidence>
<reference evidence="2 3" key="1">
    <citation type="submission" date="2019-05" db="EMBL/GenBank/DDBJ databases">
        <title>Another draft genome of Portunus trituberculatus and its Hox gene families provides insights of decapod evolution.</title>
        <authorList>
            <person name="Jeong J.-H."/>
            <person name="Song I."/>
            <person name="Kim S."/>
            <person name="Choi T."/>
            <person name="Kim D."/>
            <person name="Ryu S."/>
            <person name="Kim W."/>
        </authorList>
    </citation>
    <scope>NUCLEOTIDE SEQUENCE [LARGE SCALE GENOMIC DNA]</scope>
    <source>
        <tissue evidence="2">Muscle</tissue>
    </source>
</reference>
<dbReference type="EMBL" id="VSRR010053583">
    <property type="protein sequence ID" value="MPC80281.1"/>
    <property type="molecule type" value="Genomic_DNA"/>
</dbReference>
<dbReference type="Proteomes" id="UP000324222">
    <property type="component" value="Unassembled WGS sequence"/>
</dbReference>
<dbReference type="AlphaFoldDB" id="A0A5B7I4J3"/>